<keyword evidence="2" id="KW-0472">Membrane</keyword>
<evidence type="ECO:0000256" key="1">
    <source>
        <dbReference type="SAM" id="MobiDB-lite"/>
    </source>
</evidence>
<keyword evidence="4" id="KW-1185">Reference proteome</keyword>
<dbReference type="STRING" id="311410.LA5095_01955"/>
<gene>
    <name evidence="3" type="ORF">LA5096_00811</name>
</gene>
<keyword evidence="2" id="KW-0812">Transmembrane</keyword>
<dbReference type="Proteomes" id="UP000049983">
    <property type="component" value="Unassembled WGS sequence"/>
</dbReference>
<evidence type="ECO:0000256" key="2">
    <source>
        <dbReference type="SAM" id="Phobius"/>
    </source>
</evidence>
<feature type="transmembrane region" description="Helical" evidence="2">
    <location>
        <begin position="20"/>
        <end position="40"/>
    </location>
</feature>
<keyword evidence="2" id="KW-1133">Transmembrane helix</keyword>
<dbReference type="OrthoDB" id="7867047at2"/>
<feature type="transmembrane region" description="Helical" evidence="2">
    <location>
        <begin position="331"/>
        <end position="356"/>
    </location>
</feature>
<accession>A0A0M6ZW33</accession>
<dbReference type="AlphaFoldDB" id="A0A0M6ZW33"/>
<evidence type="ECO:0000313" key="4">
    <source>
        <dbReference type="Proteomes" id="UP000049983"/>
    </source>
</evidence>
<dbReference type="GeneID" id="97668254"/>
<feature type="region of interest" description="Disordered" evidence="1">
    <location>
        <begin position="381"/>
        <end position="405"/>
    </location>
</feature>
<name>A0A0M6ZW33_9HYPH</name>
<reference evidence="4" key="1">
    <citation type="submission" date="2015-07" db="EMBL/GenBank/DDBJ databases">
        <authorList>
            <person name="Rodrigo-Torres Lidia"/>
            <person name="Arahal R.David."/>
        </authorList>
    </citation>
    <scope>NUCLEOTIDE SEQUENCE [LARGE SCALE GENOMIC DNA]</scope>
    <source>
        <strain evidence="4">CECT 5096</strain>
    </source>
</reference>
<feature type="transmembrane region" description="Helical" evidence="2">
    <location>
        <begin position="78"/>
        <end position="106"/>
    </location>
</feature>
<organism evidence="3 4">
    <name type="scientific">Roseibium album</name>
    <dbReference type="NCBI Taxonomy" id="311410"/>
    <lineage>
        <taxon>Bacteria</taxon>
        <taxon>Pseudomonadati</taxon>
        <taxon>Pseudomonadota</taxon>
        <taxon>Alphaproteobacteria</taxon>
        <taxon>Hyphomicrobiales</taxon>
        <taxon>Stappiaceae</taxon>
        <taxon>Roseibium</taxon>
    </lineage>
</organism>
<sequence>MSQSHTNAPDRIKKPERQPYLSVILTGLPVVSAAMLLVALSNLGTTGTGVTGFIKMLLLPTAAFMVSYATYRMAIEKAATLFSVGFNLAAIIGLASIIIVGTGLFAATYPGLVITQVEERRLQTYLSDVTRYADARSSAAAKSTQLVPVATAIATDIGTNAACERTSSCVSMKGGGGYGTVARTLETLAGRASAVSGEAASGLERHKIVLADVNAHLAQMEETLADETISIWKRRIALRKLETGLGRLLNELDEAVPASMLSAYAAELREGVALTNQPDVSDRVNGLLASYASNLEAALESIAPQAIERPSLPPRTGAIQTFGYIGEYAPIALLTFAVELVFPLTLWAYTVMALLWDRYRNNPDGDPSPAHDTVFDDLTNLHPVDVPKHRKKGKEPTPRRIPRKR</sequence>
<feature type="transmembrane region" description="Helical" evidence="2">
    <location>
        <begin position="52"/>
        <end position="71"/>
    </location>
</feature>
<proteinExistence type="predicted"/>
<dbReference type="RefSeq" id="WP_144435943.1">
    <property type="nucleotide sequence ID" value="NZ_CXWA01000002.1"/>
</dbReference>
<protein>
    <submittedName>
        <fullName evidence="3">Uncharacterized protein</fullName>
    </submittedName>
</protein>
<dbReference type="EMBL" id="CXWC01000002">
    <property type="protein sequence ID" value="CTQ65673.1"/>
    <property type="molecule type" value="Genomic_DNA"/>
</dbReference>
<evidence type="ECO:0000313" key="3">
    <source>
        <dbReference type="EMBL" id="CTQ65673.1"/>
    </source>
</evidence>